<evidence type="ECO:0000313" key="6">
    <source>
        <dbReference type="Proteomes" id="UP000268093"/>
    </source>
</evidence>
<evidence type="ECO:0000259" key="3">
    <source>
        <dbReference type="PROSITE" id="PS50234"/>
    </source>
</evidence>
<dbReference type="InterPro" id="IPR036465">
    <property type="entry name" value="vWFA_dom_sf"/>
</dbReference>
<dbReference type="SMART" id="SM00327">
    <property type="entry name" value="VWA"/>
    <property type="match status" value="1"/>
</dbReference>
<dbReference type="Pfam" id="PF13768">
    <property type="entry name" value="VWA_3"/>
    <property type="match status" value="1"/>
</dbReference>
<evidence type="ECO:0000259" key="4">
    <source>
        <dbReference type="PROSITE" id="PS51468"/>
    </source>
</evidence>
<dbReference type="PROSITE" id="PS51468">
    <property type="entry name" value="VIT"/>
    <property type="match status" value="1"/>
</dbReference>
<name>A0A433DGN3_9FUNG</name>
<feature type="compositionally biased region" description="Low complexity" evidence="1">
    <location>
        <begin position="281"/>
        <end position="299"/>
    </location>
</feature>
<dbReference type="SUPFAM" id="SSF53300">
    <property type="entry name" value="vWA-like"/>
    <property type="match status" value="1"/>
</dbReference>
<dbReference type="PANTHER" id="PTHR45737">
    <property type="entry name" value="VON WILLEBRAND FACTOR A DOMAIN-CONTAINING PROTEIN 5A"/>
    <property type="match status" value="1"/>
</dbReference>
<keyword evidence="6" id="KW-1185">Reference proteome</keyword>
<comment type="caution">
    <text evidence="5">The sequence shown here is derived from an EMBL/GenBank/DDBJ whole genome shotgun (WGS) entry which is preliminary data.</text>
</comment>
<dbReference type="EMBL" id="RBNI01001835">
    <property type="protein sequence ID" value="RUP49935.1"/>
    <property type="molecule type" value="Genomic_DNA"/>
</dbReference>
<feature type="signal peptide" evidence="2">
    <location>
        <begin position="1"/>
        <end position="24"/>
    </location>
</feature>
<feature type="chain" id="PRO_5019265462" evidence="2">
    <location>
        <begin position="25"/>
        <end position="888"/>
    </location>
</feature>
<feature type="domain" description="VIT" evidence="4">
    <location>
        <begin position="1"/>
        <end position="116"/>
    </location>
</feature>
<proteinExistence type="predicted"/>
<dbReference type="OrthoDB" id="1729737at2759"/>
<dbReference type="Pfam" id="PF08487">
    <property type="entry name" value="VIT"/>
    <property type="match status" value="1"/>
</dbReference>
<reference evidence="5 6" key="1">
    <citation type="journal article" date="2018" name="New Phytol.">
        <title>Phylogenomics of Endogonaceae and evolution of mycorrhizas within Mucoromycota.</title>
        <authorList>
            <person name="Chang Y."/>
            <person name="Desiro A."/>
            <person name="Na H."/>
            <person name="Sandor L."/>
            <person name="Lipzen A."/>
            <person name="Clum A."/>
            <person name="Barry K."/>
            <person name="Grigoriev I.V."/>
            <person name="Martin F.M."/>
            <person name="Stajich J.E."/>
            <person name="Smith M.E."/>
            <person name="Bonito G."/>
            <person name="Spatafora J.W."/>
        </authorList>
    </citation>
    <scope>NUCLEOTIDE SEQUENCE [LARGE SCALE GENOMIC DNA]</scope>
    <source>
        <strain evidence="5 6">GMNB39</strain>
    </source>
</reference>
<dbReference type="AlphaFoldDB" id="A0A433DGN3"/>
<organism evidence="5 6">
    <name type="scientific">Jimgerdemannia flammicorona</name>
    <dbReference type="NCBI Taxonomy" id="994334"/>
    <lineage>
        <taxon>Eukaryota</taxon>
        <taxon>Fungi</taxon>
        <taxon>Fungi incertae sedis</taxon>
        <taxon>Mucoromycota</taxon>
        <taxon>Mucoromycotina</taxon>
        <taxon>Endogonomycetes</taxon>
        <taxon>Endogonales</taxon>
        <taxon>Endogonaceae</taxon>
        <taxon>Jimgerdemannia</taxon>
    </lineage>
</organism>
<evidence type="ECO:0000256" key="2">
    <source>
        <dbReference type="SAM" id="SignalP"/>
    </source>
</evidence>
<accession>A0A433DGN3</accession>
<dbReference type="SMART" id="SM00609">
    <property type="entry name" value="VIT"/>
    <property type="match status" value="1"/>
</dbReference>
<evidence type="ECO:0000256" key="1">
    <source>
        <dbReference type="SAM" id="MobiDB-lite"/>
    </source>
</evidence>
<keyword evidence="2" id="KW-0732">Signal</keyword>
<dbReference type="InterPro" id="IPR002035">
    <property type="entry name" value="VWF_A"/>
</dbReference>
<dbReference type="Gene3D" id="3.40.50.410">
    <property type="entry name" value="von Willebrand factor, type A domain"/>
    <property type="match status" value="1"/>
</dbReference>
<dbReference type="PROSITE" id="PS50234">
    <property type="entry name" value="VWFA"/>
    <property type="match status" value="1"/>
</dbReference>
<dbReference type="PANTHER" id="PTHR45737:SF6">
    <property type="entry name" value="VON WILLEBRAND FACTOR A DOMAIN-CONTAINING PROTEIN 5A"/>
    <property type="match status" value="1"/>
</dbReference>
<evidence type="ECO:0000313" key="5">
    <source>
        <dbReference type="EMBL" id="RUP49935.1"/>
    </source>
</evidence>
<feature type="region of interest" description="Disordered" evidence="1">
    <location>
        <begin position="698"/>
        <end position="723"/>
    </location>
</feature>
<dbReference type="Proteomes" id="UP000268093">
    <property type="component" value="Unassembled WGS sequence"/>
</dbReference>
<dbReference type="InterPro" id="IPR013694">
    <property type="entry name" value="VIT"/>
</dbReference>
<feature type="region of interest" description="Disordered" evidence="1">
    <location>
        <begin position="280"/>
        <end position="303"/>
    </location>
</feature>
<sequence>MLYLIKMLIAASLSLYLLVKLSQTYSNTSTSTIEAIYKFPLPESAAVSAFEVEFSDGRKVLGKVEEKQKAQRIYENAIQSGHGGYLLEEKTPEIFEMKVGNLLPSEILTVHICYVQELPNDTLTDDLVRFSLPTTIAPRYQARNTSASAREATGVTYSNSARSYTLGVDVKCRMSGRVLDISSTTHDITKNLNLGENNGKVASAALANSYECLDKDFVLLVKAEGLDNPRAFAEYNSETDTNCVMLTMVPRFALTEVRSELIFVVDRYVSFRFKSSISRQTTDNHSNHSSTTTLSSSGSMQGPKIRKTSEALTLFLRSLPEDSYFNIVSFGSSYKPLFPHASASYSHDNLQKALSLISRLDASMGGTEILHPLDWACSNARRDVSTTVLLLTDGEVSNASTVIDRTKRHVRDRRHATSKGLRVFTLGVGNSVSHQLVDGVARIGRGYSQYVGETERLERKIVQMLKNALQSPVTDYKVTWTADEERINARGVSERKGEEERSEPKKKTLSFFDSRMKIAQDDIIPVAEPSELAVPTVRQSPHYIPVILAHSRLVVYCFLAPGQKPRGTILLEGQSDDGPIEVEIDLETAEPGVLIHTLAARRMITEIEEETSYLHHDDSGNPRQVSSAVKKREIVTMGLQFSLASNHTSFVAVDKRAEGDEIHWQQIVQVNIPSVMPSSMASPVMLGSFSSFRSSSSSARVPSFGSRGGHGGLSSSKRLSRQSPEEELFRRFSLASQPSDTALRGSTTKLTKRQVMPTDDVVMLGADDQGAAPRAVPVNPSIQDLHVLIDFQLFDGSFVVADELAIFLGFRGAKEFLSQTRPKDSVVRNEDMWTTLYVIAFLEERMSEFKEEWELVVSKALRWVKKQDTIGVTGELLVEEIRKIVPRP</sequence>
<gene>
    <name evidence="5" type="ORF">BC936DRAFT_140944</name>
</gene>
<protein>
    <submittedName>
        <fullName evidence="5">von Willebrand factor type A domain-containing protein</fullName>
    </submittedName>
</protein>
<feature type="domain" description="VWFA" evidence="3">
    <location>
        <begin position="289"/>
        <end position="473"/>
    </location>
</feature>